<gene>
    <name evidence="3" type="ORF">JX265_013058</name>
</gene>
<dbReference type="AlphaFoldDB" id="A0A9Q0AIZ1"/>
<evidence type="ECO:0000256" key="1">
    <source>
        <dbReference type="SAM" id="MobiDB-lite"/>
    </source>
</evidence>
<dbReference type="EMBL" id="JAFIMR010000062">
    <property type="protein sequence ID" value="KAI1852205.1"/>
    <property type="molecule type" value="Genomic_DNA"/>
</dbReference>
<keyword evidence="2" id="KW-0732">Signal</keyword>
<dbReference type="Proteomes" id="UP000829685">
    <property type="component" value="Unassembled WGS sequence"/>
</dbReference>
<feature type="region of interest" description="Disordered" evidence="1">
    <location>
        <begin position="55"/>
        <end position="80"/>
    </location>
</feature>
<proteinExistence type="predicted"/>
<evidence type="ECO:0000313" key="4">
    <source>
        <dbReference type="Proteomes" id="UP000829685"/>
    </source>
</evidence>
<feature type="chain" id="PRO_5040283703" evidence="2">
    <location>
        <begin position="18"/>
        <end position="262"/>
    </location>
</feature>
<sequence length="262" mass="27568">MQTSLLAAMLWLGFAAAKKCSESNKLPYSSLFTSTYEDKTTTSTSRITLTKTHTEPPYKINTSSKAPTSTSVTTLSPTSGFGTSTTLSTVPFSSYDPTPTPTNLVQNPGFENGGGSLPPWVAVATPNGTVGSNDAFSGLTQPGNGSPNAVRLNITLIDSGQQAPFASISQAVPISPNITYMIAYDLALTLAQSDGNGNYGCLFSSSLGGTLFQQFFISSVSGYTTYMSTIVPSTTDPLLVQLRCFYASAAQVELDNFYVAEA</sequence>
<reference evidence="3" key="1">
    <citation type="submission" date="2021-03" db="EMBL/GenBank/DDBJ databases">
        <title>Revisited historic fungal species revealed as producer of novel bioactive compounds through whole genome sequencing and comparative genomics.</title>
        <authorList>
            <person name="Vignolle G.A."/>
            <person name="Hochenegger N."/>
            <person name="Mach R.L."/>
            <person name="Mach-Aigner A.R."/>
            <person name="Javad Rahimi M."/>
            <person name="Salim K.A."/>
            <person name="Chan C.M."/>
            <person name="Lim L.B.L."/>
            <person name="Cai F."/>
            <person name="Druzhinina I.S."/>
            <person name="U'Ren J.M."/>
            <person name="Derntl C."/>
        </authorList>
    </citation>
    <scope>NUCLEOTIDE SEQUENCE</scope>
    <source>
        <strain evidence="3">TUCIM 5799</strain>
    </source>
</reference>
<organism evidence="3 4">
    <name type="scientific">Neoarthrinium moseri</name>
    <dbReference type="NCBI Taxonomy" id="1658444"/>
    <lineage>
        <taxon>Eukaryota</taxon>
        <taxon>Fungi</taxon>
        <taxon>Dikarya</taxon>
        <taxon>Ascomycota</taxon>
        <taxon>Pezizomycotina</taxon>
        <taxon>Sordariomycetes</taxon>
        <taxon>Xylariomycetidae</taxon>
        <taxon>Amphisphaeriales</taxon>
        <taxon>Apiosporaceae</taxon>
        <taxon>Neoarthrinium</taxon>
    </lineage>
</organism>
<name>A0A9Q0AIZ1_9PEZI</name>
<accession>A0A9Q0AIZ1</accession>
<keyword evidence="4" id="KW-1185">Reference proteome</keyword>
<evidence type="ECO:0000313" key="3">
    <source>
        <dbReference type="EMBL" id="KAI1852205.1"/>
    </source>
</evidence>
<evidence type="ECO:0000256" key="2">
    <source>
        <dbReference type="SAM" id="SignalP"/>
    </source>
</evidence>
<dbReference type="Gene3D" id="2.60.120.260">
    <property type="entry name" value="Galactose-binding domain-like"/>
    <property type="match status" value="1"/>
</dbReference>
<comment type="caution">
    <text evidence="3">The sequence shown here is derived from an EMBL/GenBank/DDBJ whole genome shotgun (WGS) entry which is preliminary data.</text>
</comment>
<feature type="compositionally biased region" description="Low complexity" evidence="1">
    <location>
        <begin position="67"/>
        <end position="80"/>
    </location>
</feature>
<protein>
    <submittedName>
        <fullName evidence="3">Uncharacterized protein</fullName>
    </submittedName>
</protein>
<feature type="signal peptide" evidence="2">
    <location>
        <begin position="1"/>
        <end position="17"/>
    </location>
</feature>